<evidence type="ECO:0000313" key="2">
    <source>
        <dbReference type="EMBL" id="CAG6744877.1"/>
    </source>
</evidence>
<proteinExistence type="predicted"/>
<keyword evidence="1" id="KW-0472">Membrane</keyword>
<feature type="transmembrane region" description="Helical" evidence="1">
    <location>
        <begin position="7"/>
        <end position="27"/>
    </location>
</feature>
<accession>A0A8D8ZF14</accession>
<dbReference type="AlphaFoldDB" id="A0A8D8ZF14"/>
<evidence type="ECO:0000256" key="1">
    <source>
        <dbReference type="SAM" id="Phobius"/>
    </source>
</evidence>
<name>A0A8D8ZF14_9HEMI</name>
<sequence length="108" mass="12994">MGVKINCFYVLFFVCTMICVFLILSVYDDRKIEKTRSRYRTYSPSTPKRYGFEVTTKEHHTLKFLPNIKFHLLVVSLCKIPTKVFRNVKCVDESISERKIRRRKYFVK</sequence>
<dbReference type="EMBL" id="HBUF01477237">
    <property type="protein sequence ID" value="CAG6744877.1"/>
    <property type="molecule type" value="Transcribed_RNA"/>
</dbReference>
<keyword evidence="1" id="KW-0812">Transmembrane</keyword>
<keyword evidence="1" id="KW-1133">Transmembrane helix</keyword>
<protein>
    <submittedName>
        <fullName evidence="2">Uncharacterized protein</fullName>
    </submittedName>
</protein>
<organism evidence="2">
    <name type="scientific">Cacopsylla melanoneura</name>
    <dbReference type="NCBI Taxonomy" id="428564"/>
    <lineage>
        <taxon>Eukaryota</taxon>
        <taxon>Metazoa</taxon>
        <taxon>Ecdysozoa</taxon>
        <taxon>Arthropoda</taxon>
        <taxon>Hexapoda</taxon>
        <taxon>Insecta</taxon>
        <taxon>Pterygota</taxon>
        <taxon>Neoptera</taxon>
        <taxon>Paraneoptera</taxon>
        <taxon>Hemiptera</taxon>
        <taxon>Sternorrhyncha</taxon>
        <taxon>Psylloidea</taxon>
        <taxon>Psyllidae</taxon>
        <taxon>Psyllinae</taxon>
        <taxon>Cacopsylla</taxon>
    </lineage>
</organism>
<reference evidence="2" key="1">
    <citation type="submission" date="2021-05" db="EMBL/GenBank/DDBJ databases">
        <authorList>
            <person name="Alioto T."/>
            <person name="Alioto T."/>
            <person name="Gomez Garrido J."/>
        </authorList>
    </citation>
    <scope>NUCLEOTIDE SEQUENCE</scope>
</reference>